<dbReference type="InterPro" id="IPR027417">
    <property type="entry name" value="P-loop_NTPase"/>
</dbReference>
<keyword evidence="1" id="KW-0812">Transmembrane</keyword>
<dbReference type="STRING" id="1016849.A0A0D1YT33"/>
<dbReference type="Proteomes" id="UP000053599">
    <property type="component" value="Unassembled WGS sequence"/>
</dbReference>
<keyword evidence="1" id="KW-0472">Membrane</keyword>
<evidence type="ECO:0000256" key="1">
    <source>
        <dbReference type="SAM" id="Phobius"/>
    </source>
</evidence>
<proteinExistence type="predicted"/>
<dbReference type="HOGENOM" id="CLU_018003_1_3_1"/>
<sequence>MEQVLRPADVYIAVMGLTGVGKSAFISLCTQKEVPIGHTLVSCTSSISIFSFKRGSTSVHLIDTPGFNDSTRSESEVLQEISYWLSAAYGEAGAQSESRFRLDGIVYLHSIADPRWSGATRRSFDILRNLCGPENNACIVLTTTFWNQVDKATGRHREGLLLNGKDKWHQLLQNEPKSVVRRHDQGYKSAMSIIDFVVNRGVRYELLIQKELAKPGVKLYDTTAGREARNLWEGDIERFQKELSLAKEAFDVSRQDSDNSLTKDMANFRSSITERQTALKDLLLSKEELEDRWVTRNNRDVELLQRKIVDCHNVIDSLLKRCESSLTQEDGAAAHAGNRAVSSRSDESSLLAEERRRQKALMAQKMAKIAARSMHIGVASALCSGVSAGVAVLPLLPFLMCSVM</sequence>
<dbReference type="Gene3D" id="3.40.50.300">
    <property type="entry name" value="P-loop containing nucleotide triphosphate hydrolases"/>
    <property type="match status" value="1"/>
</dbReference>
<feature type="domain" description="G" evidence="2">
    <location>
        <begin position="12"/>
        <end position="74"/>
    </location>
</feature>
<dbReference type="SUPFAM" id="SSF52540">
    <property type="entry name" value="P-loop containing nucleoside triphosphate hydrolases"/>
    <property type="match status" value="1"/>
</dbReference>
<name>A0A0D1YT33_9EURO</name>
<evidence type="ECO:0000313" key="4">
    <source>
        <dbReference type="Proteomes" id="UP000053599"/>
    </source>
</evidence>
<evidence type="ECO:0000259" key="2">
    <source>
        <dbReference type="Pfam" id="PF01926"/>
    </source>
</evidence>
<evidence type="ECO:0000313" key="3">
    <source>
        <dbReference type="EMBL" id="KIV84614.1"/>
    </source>
</evidence>
<dbReference type="GO" id="GO:0005525">
    <property type="term" value="F:GTP binding"/>
    <property type="evidence" value="ECO:0007669"/>
    <property type="project" value="InterPro"/>
</dbReference>
<dbReference type="CDD" id="cd00882">
    <property type="entry name" value="Ras_like_GTPase"/>
    <property type="match status" value="1"/>
</dbReference>
<feature type="transmembrane region" description="Helical" evidence="1">
    <location>
        <begin position="376"/>
        <end position="400"/>
    </location>
</feature>
<dbReference type="AlphaFoldDB" id="A0A0D1YT33"/>
<protein>
    <recommendedName>
        <fullName evidence="2">G domain-containing protein</fullName>
    </recommendedName>
</protein>
<reference evidence="3 4" key="1">
    <citation type="submission" date="2015-01" db="EMBL/GenBank/DDBJ databases">
        <title>The Genome Sequence of Exophiala sideris CBS121828.</title>
        <authorList>
            <consortium name="The Broad Institute Genomics Platform"/>
            <person name="Cuomo C."/>
            <person name="de Hoog S."/>
            <person name="Gorbushina A."/>
            <person name="Stielow B."/>
            <person name="Teixiera M."/>
            <person name="Abouelleil A."/>
            <person name="Chapman S.B."/>
            <person name="Priest M."/>
            <person name="Young S.K."/>
            <person name="Wortman J."/>
            <person name="Nusbaum C."/>
            <person name="Birren B."/>
        </authorList>
    </citation>
    <scope>NUCLEOTIDE SEQUENCE [LARGE SCALE GENOMIC DNA]</scope>
    <source>
        <strain evidence="3 4">CBS 121828</strain>
    </source>
</reference>
<gene>
    <name evidence="3" type="ORF">PV11_00387</name>
</gene>
<accession>A0A0D1YT33</accession>
<dbReference type="InterPro" id="IPR006073">
    <property type="entry name" value="GTP-bd"/>
</dbReference>
<organism evidence="3 4">
    <name type="scientific">Exophiala sideris</name>
    <dbReference type="NCBI Taxonomy" id="1016849"/>
    <lineage>
        <taxon>Eukaryota</taxon>
        <taxon>Fungi</taxon>
        <taxon>Dikarya</taxon>
        <taxon>Ascomycota</taxon>
        <taxon>Pezizomycotina</taxon>
        <taxon>Eurotiomycetes</taxon>
        <taxon>Chaetothyriomycetidae</taxon>
        <taxon>Chaetothyriales</taxon>
        <taxon>Herpotrichiellaceae</taxon>
        <taxon>Exophiala</taxon>
    </lineage>
</organism>
<keyword evidence="1" id="KW-1133">Transmembrane helix</keyword>
<dbReference type="Pfam" id="PF01926">
    <property type="entry name" value="MMR_HSR1"/>
    <property type="match status" value="1"/>
</dbReference>
<dbReference type="OrthoDB" id="8954335at2759"/>
<dbReference type="EMBL" id="KN846951">
    <property type="protein sequence ID" value="KIV84614.1"/>
    <property type="molecule type" value="Genomic_DNA"/>
</dbReference>